<dbReference type="AlphaFoldDB" id="A0AA41ZAN4"/>
<dbReference type="RefSeq" id="WP_179513384.1">
    <property type="nucleotide sequence ID" value="NZ_JANFAU010000010.1"/>
</dbReference>
<keyword evidence="2" id="KW-1185">Reference proteome</keyword>
<organism evidence="1 2">
    <name type="scientific">Sphingomonas lycopersici</name>
    <dbReference type="NCBI Taxonomy" id="2951807"/>
    <lineage>
        <taxon>Bacteria</taxon>
        <taxon>Pseudomonadati</taxon>
        <taxon>Pseudomonadota</taxon>
        <taxon>Alphaproteobacteria</taxon>
        <taxon>Sphingomonadales</taxon>
        <taxon>Sphingomonadaceae</taxon>
        <taxon>Sphingomonas</taxon>
    </lineage>
</organism>
<sequence length="70" mass="7785">MPYPPFVAGRAVLADAEMLIRGFGAGAEDEAAMRADRSRDVGNHLHFCHWRQIERLVAWLAADRAIGTIH</sequence>
<accession>A0AA41ZAN4</accession>
<gene>
    <name evidence="1" type="ORF">NEE01_13820</name>
</gene>
<comment type="caution">
    <text evidence="1">The sequence shown here is derived from an EMBL/GenBank/DDBJ whole genome shotgun (WGS) entry which is preliminary data.</text>
</comment>
<dbReference type="EMBL" id="JANFAV010000009">
    <property type="protein sequence ID" value="MCW6535857.1"/>
    <property type="molecule type" value="Genomic_DNA"/>
</dbReference>
<protein>
    <submittedName>
        <fullName evidence="1">Uncharacterized protein</fullName>
    </submittedName>
</protein>
<dbReference type="Proteomes" id="UP001165565">
    <property type="component" value="Unassembled WGS sequence"/>
</dbReference>
<proteinExistence type="predicted"/>
<evidence type="ECO:0000313" key="1">
    <source>
        <dbReference type="EMBL" id="MCW6535857.1"/>
    </source>
</evidence>
<name>A0AA41ZAN4_9SPHN</name>
<reference evidence="1" key="1">
    <citation type="submission" date="2022-06" db="EMBL/GenBank/DDBJ databases">
        <title>Sphingomonas sp. nov. isolated from rhizosphere soil of tomato.</title>
        <authorList>
            <person name="Dong H."/>
            <person name="Gao R."/>
        </authorList>
    </citation>
    <scope>NUCLEOTIDE SEQUENCE</scope>
    <source>
        <strain evidence="1">MMSM24</strain>
    </source>
</reference>
<evidence type="ECO:0000313" key="2">
    <source>
        <dbReference type="Proteomes" id="UP001165565"/>
    </source>
</evidence>